<organism evidence="4 5">
    <name type="scientific">Nonomuraea maritima</name>
    <dbReference type="NCBI Taxonomy" id="683260"/>
    <lineage>
        <taxon>Bacteria</taxon>
        <taxon>Bacillati</taxon>
        <taxon>Actinomycetota</taxon>
        <taxon>Actinomycetes</taxon>
        <taxon>Streptosporangiales</taxon>
        <taxon>Streptosporangiaceae</taxon>
        <taxon>Nonomuraea</taxon>
    </lineage>
</organism>
<dbReference type="SMART" id="SM00086">
    <property type="entry name" value="PAC"/>
    <property type="match status" value="1"/>
</dbReference>
<dbReference type="GO" id="GO:0016791">
    <property type="term" value="F:phosphatase activity"/>
    <property type="evidence" value="ECO:0007669"/>
    <property type="project" value="TreeGrafter"/>
</dbReference>
<dbReference type="Proteomes" id="UP000198683">
    <property type="component" value="Unassembled WGS sequence"/>
</dbReference>
<dbReference type="Gene3D" id="3.30.450.20">
    <property type="entry name" value="PAS domain"/>
    <property type="match status" value="2"/>
</dbReference>
<accession>A0A1G9EQ51</accession>
<dbReference type="SUPFAM" id="SSF55781">
    <property type="entry name" value="GAF domain-like"/>
    <property type="match status" value="1"/>
</dbReference>
<evidence type="ECO:0000259" key="3">
    <source>
        <dbReference type="SMART" id="SM00331"/>
    </source>
</evidence>
<keyword evidence="5" id="KW-1185">Reference proteome</keyword>
<dbReference type="InterPro" id="IPR035965">
    <property type="entry name" value="PAS-like_dom_sf"/>
</dbReference>
<dbReference type="InterPro" id="IPR013655">
    <property type="entry name" value="PAS_fold_3"/>
</dbReference>
<feature type="domain" description="PAS" evidence="2">
    <location>
        <begin position="11"/>
        <end position="79"/>
    </location>
</feature>
<dbReference type="AlphaFoldDB" id="A0A1G9EQ51"/>
<dbReference type="InterPro" id="IPR000014">
    <property type="entry name" value="PAS"/>
</dbReference>
<evidence type="ECO:0000256" key="1">
    <source>
        <dbReference type="ARBA" id="ARBA00022801"/>
    </source>
</evidence>
<dbReference type="InterPro" id="IPR029016">
    <property type="entry name" value="GAF-like_dom_sf"/>
</dbReference>
<dbReference type="SUPFAM" id="SSF81606">
    <property type="entry name" value="PP2C-like"/>
    <property type="match status" value="1"/>
</dbReference>
<dbReference type="RefSeq" id="WP_090766947.1">
    <property type="nucleotide sequence ID" value="NZ_FNFB01000011.1"/>
</dbReference>
<keyword evidence="1" id="KW-0378">Hydrolase</keyword>
<gene>
    <name evidence="4" type="ORF">SAMN05421874_11181</name>
</gene>
<dbReference type="InterPro" id="IPR001932">
    <property type="entry name" value="PPM-type_phosphatase-like_dom"/>
</dbReference>
<sequence>MRYTNAPTLAGAALDIFDPDPVGVAVTSGSTHRLIYMNQAYKKIVGERQLGVPAREAFGDLHQTNLFAQLDQVLETGKATSLEKIPVDLGEPDPSQATRYVSVGISKVTLENGEPGLLIMTADVTEQTHITRAMEHLRQERRTTLQRYQNLARLEAQAIWTADPQGKPKEPCHDWERYTGLAWEEYRGDGWLNTVHPDDRDQTKTTWLEAVNSQTNRWDHTFRLKTHEGTYRHVRSRAVPIIEDGQTLEWVGTITDIEQDWQEERRRKLLHQAATATKDLAGPQEVLHALAEVIVSTLADGCGIYVLPETHNPSKPPPSAAELLISIARTRVAPPPTGRATFTSDPHFVRTVTTRRPIHWNFRKGESPSGVADDVRHWWTAAQVNSLTLLPVVVDGTVAAVVAAVVCQDREPLRAADVDLLHRMLDHTHTHLSNAMRFQRTQRIALALQHCLLPDPPHVPGLEITTRYQPCATAVEIGGDWYDSFVSPCGSTLLTIGDVAGHDLTAAVAMSQLRNMLRGLAMDRDESPGEILRRLNVAAESLHPEWTATCILARLHHPDDADWTLSYSVAGHPPPLLVTDEGEAHYLPDAVNPLLGVGSDLPRTSAVTTLPPHSTLLLYTDGLIEVPGEHLDNGLERLRRRGASLAHAALDDFCDNLLTGLTTTCQDDIAMIAVRLPGK</sequence>
<name>A0A1G9EQ51_9ACTN</name>
<dbReference type="Gene3D" id="3.30.450.40">
    <property type="match status" value="1"/>
</dbReference>
<dbReference type="Pfam" id="PF08448">
    <property type="entry name" value="PAS_4"/>
    <property type="match status" value="1"/>
</dbReference>
<dbReference type="Pfam" id="PF08447">
    <property type="entry name" value="PAS_3"/>
    <property type="match status" value="1"/>
</dbReference>
<dbReference type="PANTHER" id="PTHR43156">
    <property type="entry name" value="STAGE II SPORULATION PROTEIN E-RELATED"/>
    <property type="match status" value="1"/>
</dbReference>
<evidence type="ECO:0000313" key="4">
    <source>
        <dbReference type="EMBL" id="SDK78214.1"/>
    </source>
</evidence>
<dbReference type="STRING" id="683260.SAMN05421874_11181"/>
<dbReference type="Pfam" id="PF07228">
    <property type="entry name" value="SpoIIE"/>
    <property type="match status" value="1"/>
</dbReference>
<evidence type="ECO:0000313" key="5">
    <source>
        <dbReference type="Proteomes" id="UP000198683"/>
    </source>
</evidence>
<feature type="domain" description="PPM-type phosphatase" evidence="3">
    <location>
        <begin position="462"/>
        <end position="676"/>
    </location>
</feature>
<dbReference type="InterPro" id="IPR013656">
    <property type="entry name" value="PAS_4"/>
</dbReference>
<dbReference type="SUPFAM" id="SSF55785">
    <property type="entry name" value="PYP-like sensor domain (PAS domain)"/>
    <property type="match status" value="2"/>
</dbReference>
<dbReference type="SMART" id="SM00331">
    <property type="entry name" value="PP2C_SIG"/>
    <property type="match status" value="1"/>
</dbReference>
<dbReference type="InterPro" id="IPR052016">
    <property type="entry name" value="Bact_Sigma-Reg"/>
</dbReference>
<dbReference type="InterPro" id="IPR036457">
    <property type="entry name" value="PPM-type-like_dom_sf"/>
</dbReference>
<protein>
    <submittedName>
        <fullName evidence="4">PAS domain S-box-containing protein</fullName>
    </submittedName>
</protein>
<dbReference type="OrthoDB" id="7943561at2"/>
<dbReference type="NCBIfam" id="TIGR00229">
    <property type="entry name" value="sensory_box"/>
    <property type="match status" value="1"/>
</dbReference>
<feature type="domain" description="PAS" evidence="2">
    <location>
        <begin position="146"/>
        <end position="212"/>
    </location>
</feature>
<dbReference type="InterPro" id="IPR001610">
    <property type="entry name" value="PAC"/>
</dbReference>
<reference evidence="4 5" key="1">
    <citation type="submission" date="2016-10" db="EMBL/GenBank/DDBJ databases">
        <authorList>
            <person name="de Groot N.N."/>
        </authorList>
    </citation>
    <scope>NUCLEOTIDE SEQUENCE [LARGE SCALE GENOMIC DNA]</scope>
    <source>
        <strain evidence="4 5">CGMCC 4.5681</strain>
    </source>
</reference>
<dbReference type="Gene3D" id="3.60.40.10">
    <property type="entry name" value="PPM-type phosphatase domain"/>
    <property type="match status" value="1"/>
</dbReference>
<proteinExistence type="predicted"/>
<dbReference type="CDD" id="cd00130">
    <property type="entry name" value="PAS"/>
    <property type="match status" value="1"/>
</dbReference>
<evidence type="ECO:0000259" key="2">
    <source>
        <dbReference type="SMART" id="SM00091"/>
    </source>
</evidence>
<dbReference type="EMBL" id="FNFB01000011">
    <property type="protein sequence ID" value="SDK78214.1"/>
    <property type="molecule type" value="Genomic_DNA"/>
</dbReference>
<dbReference type="PANTHER" id="PTHR43156:SF2">
    <property type="entry name" value="STAGE II SPORULATION PROTEIN E"/>
    <property type="match status" value="1"/>
</dbReference>
<dbReference type="SMART" id="SM00091">
    <property type="entry name" value="PAS"/>
    <property type="match status" value="2"/>
</dbReference>